<gene>
    <name evidence="1" type="ORF">BLA29_011562</name>
</gene>
<reference evidence="1 2" key="1">
    <citation type="submission" date="2017-03" db="EMBL/GenBank/DDBJ databases">
        <title>Genome Survey of Euroglyphus maynei.</title>
        <authorList>
            <person name="Arlian L.G."/>
            <person name="Morgan M.S."/>
            <person name="Rider S.D."/>
        </authorList>
    </citation>
    <scope>NUCLEOTIDE SEQUENCE [LARGE SCALE GENOMIC DNA]</scope>
    <source>
        <strain evidence="1">Arlian Lab</strain>
        <tissue evidence="1">Whole body</tissue>
    </source>
</reference>
<proteinExistence type="predicted"/>
<protein>
    <submittedName>
        <fullName evidence="1">Uncharacterized protein</fullName>
    </submittedName>
</protein>
<organism evidence="1 2">
    <name type="scientific">Euroglyphus maynei</name>
    <name type="common">Mayne's house dust mite</name>
    <dbReference type="NCBI Taxonomy" id="6958"/>
    <lineage>
        <taxon>Eukaryota</taxon>
        <taxon>Metazoa</taxon>
        <taxon>Ecdysozoa</taxon>
        <taxon>Arthropoda</taxon>
        <taxon>Chelicerata</taxon>
        <taxon>Arachnida</taxon>
        <taxon>Acari</taxon>
        <taxon>Acariformes</taxon>
        <taxon>Sarcoptiformes</taxon>
        <taxon>Astigmata</taxon>
        <taxon>Psoroptidia</taxon>
        <taxon>Analgoidea</taxon>
        <taxon>Pyroglyphidae</taxon>
        <taxon>Pyroglyphinae</taxon>
        <taxon>Euroglyphus</taxon>
    </lineage>
</organism>
<keyword evidence="2" id="KW-1185">Reference proteome</keyword>
<sequence>MNMDYKNRIHSRFKFKM</sequence>
<accession>A0A1Y3AQK3</accession>
<name>A0A1Y3AQK3_EURMA</name>
<comment type="caution">
    <text evidence="1">The sequence shown here is derived from an EMBL/GenBank/DDBJ whole genome shotgun (WGS) entry which is preliminary data.</text>
</comment>
<dbReference type="AlphaFoldDB" id="A0A1Y3AQK3"/>
<evidence type="ECO:0000313" key="1">
    <source>
        <dbReference type="EMBL" id="OTF70740.1"/>
    </source>
</evidence>
<dbReference type="Proteomes" id="UP000194236">
    <property type="component" value="Unassembled WGS sequence"/>
</dbReference>
<evidence type="ECO:0000313" key="2">
    <source>
        <dbReference type="Proteomes" id="UP000194236"/>
    </source>
</evidence>
<dbReference type="EMBL" id="MUJZ01064197">
    <property type="protein sequence ID" value="OTF70740.1"/>
    <property type="molecule type" value="Genomic_DNA"/>
</dbReference>